<dbReference type="GO" id="GO:0005524">
    <property type="term" value="F:ATP binding"/>
    <property type="evidence" value="ECO:0007669"/>
    <property type="project" value="TreeGrafter"/>
</dbReference>
<dbReference type="EMBL" id="WKKG01000004">
    <property type="protein sequence ID" value="MRX68356.1"/>
    <property type="molecule type" value="Genomic_DNA"/>
</dbReference>
<dbReference type="Proteomes" id="UP000317289">
    <property type="component" value="Unassembled WGS sequence"/>
</dbReference>
<sequence>MNTIDINPESLPMSEAGNKMWWKNSESEQILNRGYLLKGETVEGAIDRICTAAARRLYKPELKESFVEMIERGWMSISSPIWANMGTERGLPISCFNVHVPDEIEGITHKLGEVIMQTKIGGGTSGYFGELRERGSAVTDNGKSSGAVSFMKLFDTAMDTISQGGVRRGAFAAYLDVDHPDIEEFLKIKSIGNPIQNLFTGISVPDYWMQEMIDGDIEKRQIWAKVLESRQQKGLPYIFFSDNVNKNKPQVYKDKNLRINASNLCSEIMLPSDFDESFICCLSSMNLELYEEWKDTEAVKLAIFFLDAVLQEFIEKTEGNYYLSAANKFAKRHRALGLGILGWHSYLQKNMIPFEGLEAKMKTTEIFKHISDKADKATQDLARIYGEPELLKGYGRRNTTTMAIAPTTSSSAILGQTSPGIEPFSSNYYKAGLSKGNFMRKNKYLKKLLEEKDLDNEEIWRGIMLNGGSVQHMEQLSQKEKDVFKTFKEISQLEIVQQAAIRQKFVDQGQSLNLNIPAELPIKEVNRLMIESWQLGIKSLYYQRSQSVSKELVTSLVTCSSCES</sequence>
<dbReference type="Pfam" id="PF02867">
    <property type="entry name" value="Ribonuc_red_lgC"/>
    <property type="match status" value="3"/>
</dbReference>
<proteinExistence type="inferred from homology"/>
<evidence type="ECO:0000313" key="6">
    <source>
        <dbReference type="Proteomes" id="UP000468990"/>
    </source>
</evidence>
<dbReference type="Proteomes" id="UP000468990">
    <property type="component" value="Unassembled WGS sequence"/>
</dbReference>
<reference evidence="3 6" key="2">
    <citation type="submission" date="2019-11" db="EMBL/GenBank/DDBJ databases">
        <title>Flavobacterium resistens genome.</title>
        <authorList>
            <person name="Wilson V.M."/>
            <person name="Newman J.D."/>
        </authorList>
    </citation>
    <scope>NUCLEOTIDE SEQUENCE [LARGE SCALE GENOMIC DNA]</scope>
    <source>
        <strain evidence="3 6">DSM 19382</strain>
    </source>
</reference>
<dbReference type="EMBL" id="FXTA01000003">
    <property type="protein sequence ID" value="SMO72729.1"/>
    <property type="molecule type" value="Genomic_DNA"/>
</dbReference>
<dbReference type="AlphaFoldDB" id="A0A521DLY4"/>
<organism evidence="4 5">
    <name type="scientific">Flavobacterium resistens</name>
    <dbReference type="NCBI Taxonomy" id="443612"/>
    <lineage>
        <taxon>Bacteria</taxon>
        <taxon>Pseudomonadati</taxon>
        <taxon>Bacteroidota</taxon>
        <taxon>Flavobacteriia</taxon>
        <taxon>Flavobacteriales</taxon>
        <taxon>Flavobacteriaceae</taxon>
        <taxon>Flavobacterium</taxon>
    </lineage>
</organism>
<dbReference type="GO" id="GO:0005971">
    <property type="term" value="C:ribonucleoside-diphosphate reductase complex"/>
    <property type="evidence" value="ECO:0007669"/>
    <property type="project" value="TreeGrafter"/>
</dbReference>
<reference evidence="4 5" key="1">
    <citation type="submission" date="2017-05" db="EMBL/GenBank/DDBJ databases">
        <authorList>
            <person name="Varghese N."/>
            <person name="Submissions S."/>
        </authorList>
    </citation>
    <scope>NUCLEOTIDE SEQUENCE [LARGE SCALE GENOMIC DNA]</scope>
    <source>
        <strain evidence="4 5">DSM 19382</strain>
    </source>
</reference>
<accession>A0A521DLY4</accession>
<gene>
    <name evidence="3" type="ORF">GJU42_10340</name>
    <name evidence="4" type="ORF">SAMN06265349_103382</name>
</gene>
<dbReference type="InterPro" id="IPR013350">
    <property type="entry name" value="RNR_alpha"/>
</dbReference>
<keyword evidence="6" id="KW-1185">Reference proteome</keyword>
<evidence type="ECO:0000313" key="3">
    <source>
        <dbReference type="EMBL" id="MRX68356.1"/>
    </source>
</evidence>
<feature type="domain" description="Ribonucleotide reductase large subunit C-terminal" evidence="2">
    <location>
        <begin position="391"/>
        <end position="542"/>
    </location>
</feature>
<feature type="domain" description="Ribonucleotide reductase large subunit C-terminal" evidence="2">
    <location>
        <begin position="216"/>
        <end position="386"/>
    </location>
</feature>
<dbReference type="RefSeq" id="WP_142451053.1">
    <property type="nucleotide sequence ID" value="NZ_FXTA01000003.1"/>
</dbReference>
<dbReference type="EC" id="1.17.4.1" evidence="3"/>
<dbReference type="SUPFAM" id="SSF51998">
    <property type="entry name" value="PFL-like glycyl radical enzymes"/>
    <property type="match status" value="1"/>
</dbReference>
<dbReference type="PANTHER" id="PTHR11573">
    <property type="entry name" value="RIBONUCLEOSIDE-DIPHOSPHATE REDUCTASE LARGE CHAIN"/>
    <property type="match status" value="1"/>
</dbReference>
<evidence type="ECO:0000259" key="2">
    <source>
        <dbReference type="Pfam" id="PF02867"/>
    </source>
</evidence>
<evidence type="ECO:0000313" key="5">
    <source>
        <dbReference type="Proteomes" id="UP000317289"/>
    </source>
</evidence>
<protein>
    <submittedName>
        <fullName evidence="4">Ribonucleoside-diphosphate reductase alpha chain</fullName>
    </submittedName>
    <submittedName>
        <fullName evidence="3">Ribonucleoside-diphosphate reductase subunit alpha</fullName>
        <ecNumber evidence="3">1.17.4.1</ecNumber>
    </submittedName>
</protein>
<name>A0A521DLY4_9FLAO</name>
<feature type="domain" description="Ribonucleotide reductase large subunit C-terminal" evidence="2">
    <location>
        <begin position="94"/>
        <end position="212"/>
    </location>
</feature>
<keyword evidence="3" id="KW-0560">Oxidoreductase</keyword>
<evidence type="ECO:0000256" key="1">
    <source>
        <dbReference type="ARBA" id="ARBA00010406"/>
    </source>
</evidence>
<dbReference type="NCBIfam" id="NF006577">
    <property type="entry name" value="PRK09102.1"/>
    <property type="match status" value="1"/>
</dbReference>
<dbReference type="OrthoDB" id="9762933at2"/>
<dbReference type="GO" id="GO:0009263">
    <property type="term" value="P:deoxyribonucleotide biosynthetic process"/>
    <property type="evidence" value="ECO:0007669"/>
    <property type="project" value="TreeGrafter"/>
</dbReference>
<dbReference type="InterPro" id="IPR039718">
    <property type="entry name" value="Rrm1"/>
</dbReference>
<dbReference type="PANTHER" id="PTHR11573:SF6">
    <property type="entry name" value="RIBONUCLEOSIDE-DIPHOSPHATE REDUCTASE LARGE SUBUNIT"/>
    <property type="match status" value="1"/>
</dbReference>
<dbReference type="PRINTS" id="PR01183">
    <property type="entry name" value="RIBORDTASEM1"/>
</dbReference>
<dbReference type="InterPro" id="IPR000788">
    <property type="entry name" value="RNR_lg_C"/>
</dbReference>
<dbReference type="NCBIfam" id="TIGR02510">
    <property type="entry name" value="NrdE-prime"/>
    <property type="match status" value="1"/>
</dbReference>
<evidence type="ECO:0000313" key="4">
    <source>
        <dbReference type="EMBL" id="SMO72729.1"/>
    </source>
</evidence>
<dbReference type="GO" id="GO:0004748">
    <property type="term" value="F:ribonucleoside-diphosphate reductase activity, thioredoxin disulfide as acceptor"/>
    <property type="evidence" value="ECO:0007669"/>
    <property type="project" value="UniProtKB-EC"/>
</dbReference>
<dbReference type="Gene3D" id="3.20.70.20">
    <property type="match status" value="1"/>
</dbReference>
<comment type="similarity">
    <text evidence="1">Belongs to the ribonucleoside diphosphate reductase large chain family.</text>
</comment>